<accession>A0ACB8EFR8</accession>
<sequence>MATGGPVQELCEELTCPICLEYFKDPVMLTECGHNFCKACLPRRWEESVQEISCPECRGAIQPRNIKPNRQLANVVEIAKKLSPQGGREEEAAKKAPNLQEGKPRTCEKHQEALKLFCQGDQALICVVCDRSKEHRYHDVIPVEEAAQKYKSMLYGYIEIQRKERKKIMACKADRDKQSQDQLKRTQSARKKSVTQFRKLHQFLEEQEQLLLTKIEEAEKEIAREREDYLARLAAQLSSVEMVIQEMEEMAVQPATEFLQDVKGSLEWYAEIEEFGDSFTPNLGLMGRIDKFDHITCFLEANLPQFKDTLASELQLQKAGGSWERMNKRGVARPLVDVDVTLDPDTAHPLLLLSEDRKSMKLRKEPLCLPNNPRRFDKETMVLGREGFRSGLRFWEVTVGCEGCWAVGVARESVRRKGAITICPGQGIWALAKLGEAYLPLSDAQAHFLNLERKLKRIQVCLNYKLKRVDFYDLDTEELLYTFSDAFFCDEMLFPFFWIFQNGNLSLA</sequence>
<evidence type="ECO:0000313" key="1">
    <source>
        <dbReference type="EMBL" id="KAH7991452.1"/>
    </source>
</evidence>
<dbReference type="Proteomes" id="UP000827872">
    <property type="component" value="Linkage Group LG03"/>
</dbReference>
<proteinExistence type="predicted"/>
<evidence type="ECO:0000313" key="2">
    <source>
        <dbReference type="Proteomes" id="UP000827872"/>
    </source>
</evidence>
<dbReference type="EMBL" id="CM037616">
    <property type="protein sequence ID" value="KAH7991452.1"/>
    <property type="molecule type" value="Genomic_DNA"/>
</dbReference>
<name>A0ACB8EFR8_9SAUR</name>
<protein>
    <submittedName>
        <fullName evidence="1">Uncharacterized protein</fullName>
    </submittedName>
</protein>
<comment type="caution">
    <text evidence="1">The sequence shown here is derived from an EMBL/GenBank/DDBJ whole genome shotgun (WGS) entry which is preliminary data.</text>
</comment>
<keyword evidence="2" id="KW-1185">Reference proteome</keyword>
<gene>
    <name evidence="1" type="ORF">K3G42_006170</name>
</gene>
<organism evidence="1 2">
    <name type="scientific">Sphaerodactylus townsendi</name>
    <dbReference type="NCBI Taxonomy" id="933632"/>
    <lineage>
        <taxon>Eukaryota</taxon>
        <taxon>Metazoa</taxon>
        <taxon>Chordata</taxon>
        <taxon>Craniata</taxon>
        <taxon>Vertebrata</taxon>
        <taxon>Euteleostomi</taxon>
        <taxon>Lepidosauria</taxon>
        <taxon>Squamata</taxon>
        <taxon>Bifurcata</taxon>
        <taxon>Gekkota</taxon>
        <taxon>Sphaerodactylidae</taxon>
        <taxon>Sphaerodactylus</taxon>
    </lineage>
</organism>
<reference evidence="1" key="1">
    <citation type="submission" date="2021-08" db="EMBL/GenBank/DDBJ databases">
        <title>The first chromosome-level gecko genome reveals the dynamic sex chromosomes of Neotropical dwarf geckos (Sphaerodactylidae: Sphaerodactylus).</title>
        <authorList>
            <person name="Pinto B.J."/>
            <person name="Keating S.E."/>
            <person name="Gamble T."/>
        </authorList>
    </citation>
    <scope>NUCLEOTIDE SEQUENCE</scope>
    <source>
        <strain evidence="1">TG3544</strain>
    </source>
</reference>